<dbReference type="EMBL" id="LR797396">
    <property type="protein sequence ID" value="CAB4213405.1"/>
    <property type="molecule type" value="Genomic_DNA"/>
</dbReference>
<evidence type="ECO:0000313" key="4">
    <source>
        <dbReference type="EMBL" id="CAB4213405.1"/>
    </source>
</evidence>
<sequence>MFKPKLVLLPVSVDNWNASRTEYYTTYETEYDTKPLITILTEAALMLNESGWCWDWATGAGILTTVFEHHASYVEEPFASQDIHDFLDRLIDVNSELHSGCIKRDEWIGVFTAVMDIWLTDMFEGLD</sequence>
<gene>
    <name evidence="2" type="ORF">UFOVP1093_12</name>
    <name evidence="3" type="ORF">UFOVP1340_11</name>
    <name evidence="4" type="ORF">UFOVP1448_12</name>
    <name evidence="6" type="ORF">UFOVP1538_23</name>
    <name evidence="5" type="ORF">UFOVP1600_38</name>
    <name evidence="1" type="ORF">UFOVP569_39</name>
</gene>
<dbReference type="EMBL" id="LR798387">
    <property type="protein sequence ID" value="CAB5228309.1"/>
    <property type="molecule type" value="Genomic_DNA"/>
</dbReference>
<dbReference type="EMBL" id="LR797031">
    <property type="protein sequence ID" value="CAB4182675.1"/>
    <property type="molecule type" value="Genomic_DNA"/>
</dbReference>
<protein>
    <submittedName>
        <fullName evidence="3">Uncharacterized protein</fullName>
    </submittedName>
</protein>
<evidence type="ECO:0000313" key="3">
    <source>
        <dbReference type="EMBL" id="CAB4199764.1"/>
    </source>
</evidence>
<evidence type="ECO:0000313" key="6">
    <source>
        <dbReference type="EMBL" id="CAB5228309.1"/>
    </source>
</evidence>
<organism evidence="3">
    <name type="scientific">uncultured Caudovirales phage</name>
    <dbReference type="NCBI Taxonomy" id="2100421"/>
    <lineage>
        <taxon>Viruses</taxon>
        <taxon>Duplodnaviria</taxon>
        <taxon>Heunggongvirae</taxon>
        <taxon>Uroviricota</taxon>
        <taxon>Caudoviricetes</taxon>
        <taxon>Peduoviridae</taxon>
        <taxon>Maltschvirus</taxon>
        <taxon>Maltschvirus maltsch</taxon>
    </lineage>
</organism>
<dbReference type="EMBL" id="LR797290">
    <property type="protein sequence ID" value="CAB4199764.1"/>
    <property type="molecule type" value="Genomic_DNA"/>
</dbReference>
<proteinExistence type="predicted"/>
<accession>A0A6J5S3D5</accession>
<dbReference type="EMBL" id="LR796542">
    <property type="protein sequence ID" value="CAB4150504.1"/>
    <property type="molecule type" value="Genomic_DNA"/>
</dbReference>
<reference evidence="3" key="1">
    <citation type="submission" date="2020-05" db="EMBL/GenBank/DDBJ databases">
        <authorList>
            <person name="Chiriac C."/>
            <person name="Salcher M."/>
            <person name="Ghai R."/>
            <person name="Kavagutti S V."/>
        </authorList>
    </citation>
    <scope>NUCLEOTIDE SEQUENCE</scope>
</reference>
<evidence type="ECO:0000313" key="1">
    <source>
        <dbReference type="EMBL" id="CAB4150504.1"/>
    </source>
</evidence>
<evidence type="ECO:0000313" key="2">
    <source>
        <dbReference type="EMBL" id="CAB4182675.1"/>
    </source>
</evidence>
<name>A0A6J5S3D5_9CAUD</name>
<dbReference type="EMBL" id="LR797473">
    <property type="protein sequence ID" value="CAB4218813.1"/>
    <property type="molecule type" value="Genomic_DNA"/>
</dbReference>
<evidence type="ECO:0000313" key="5">
    <source>
        <dbReference type="EMBL" id="CAB4218813.1"/>
    </source>
</evidence>